<dbReference type="CDD" id="cd00920">
    <property type="entry name" value="Cupredoxin"/>
    <property type="match status" value="1"/>
</dbReference>
<dbReference type="SUPFAM" id="SSF49503">
    <property type="entry name" value="Cupredoxins"/>
    <property type="match status" value="1"/>
</dbReference>
<sequence length="203" mass="20093">MRANSILVAAVTAAAAGTAQAKTVHVMVGKDGLSFTPDVMTASKGDTMLFHFYPQKHSVVLGTKDKPCEPATSGLFYSGFIPSSNGEASSTFMVSVNSTEPMYLYCSAAKHCQSGMAAVVNGDKAALDTYKEAAAKATANVSPDKAVGGMIMAADKASTPGASASGSGAAASSTAKPAAAPVGFKASVAGVLAAAGGVAAMML</sequence>
<accession>A0A545VNQ2</accession>
<name>A0A545VNQ2_9HYPO</name>
<keyword evidence="3" id="KW-1185">Reference proteome</keyword>
<dbReference type="Gene3D" id="2.60.40.420">
    <property type="entry name" value="Cupredoxins - blue copper proteins"/>
    <property type="match status" value="1"/>
</dbReference>
<evidence type="ECO:0000313" key="3">
    <source>
        <dbReference type="Proteomes" id="UP000315783"/>
    </source>
</evidence>
<dbReference type="Proteomes" id="UP000315783">
    <property type="component" value="Unassembled WGS sequence"/>
</dbReference>
<dbReference type="STRING" id="43265.A0A545VNQ2"/>
<comment type="caution">
    <text evidence="2">The sequence shown here is derived from an EMBL/GenBank/DDBJ whole genome shotgun (WGS) entry which is preliminary data.</text>
</comment>
<dbReference type="PANTHER" id="PTHR34883">
    <property type="entry name" value="SERINE-RICH PROTEIN, PUTATIVE-RELATED-RELATED"/>
    <property type="match status" value="1"/>
</dbReference>
<gene>
    <name evidence="2" type="ORF">IF1G_08604</name>
</gene>
<dbReference type="EMBL" id="SPUK01000014">
    <property type="protein sequence ID" value="TQV92680.1"/>
    <property type="molecule type" value="Genomic_DNA"/>
</dbReference>
<evidence type="ECO:0000313" key="2">
    <source>
        <dbReference type="EMBL" id="TQV92680.1"/>
    </source>
</evidence>
<proteinExistence type="predicted"/>
<feature type="signal peptide" evidence="1">
    <location>
        <begin position="1"/>
        <end position="21"/>
    </location>
</feature>
<feature type="chain" id="PRO_5021974432" evidence="1">
    <location>
        <begin position="22"/>
        <end position="203"/>
    </location>
</feature>
<evidence type="ECO:0000256" key="1">
    <source>
        <dbReference type="SAM" id="SignalP"/>
    </source>
</evidence>
<organism evidence="2 3">
    <name type="scientific">Cordyceps javanica</name>
    <dbReference type="NCBI Taxonomy" id="43265"/>
    <lineage>
        <taxon>Eukaryota</taxon>
        <taxon>Fungi</taxon>
        <taxon>Dikarya</taxon>
        <taxon>Ascomycota</taxon>
        <taxon>Pezizomycotina</taxon>
        <taxon>Sordariomycetes</taxon>
        <taxon>Hypocreomycetidae</taxon>
        <taxon>Hypocreales</taxon>
        <taxon>Cordycipitaceae</taxon>
        <taxon>Cordyceps</taxon>
    </lineage>
</organism>
<reference evidence="2 3" key="1">
    <citation type="journal article" date="2019" name="Appl. Microbiol. Biotechnol.">
        <title>Genome sequence of Isaria javanica and comparative genome analysis insights into family S53 peptidase evolution in fungal entomopathogens.</title>
        <authorList>
            <person name="Lin R."/>
            <person name="Zhang X."/>
            <person name="Xin B."/>
            <person name="Zou M."/>
            <person name="Gao Y."/>
            <person name="Qin F."/>
            <person name="Hu Q."/>
            <person name="Xie B."/>
            <person name="Cheng X."/>
        </authorList>
    </citation>
    <scope>NUCLEOTIDE SEQUENCE [LARGE SCALE GENOMIC DNA]</scope>
    <source>
        <strain evidence="2 3">IJ1G</strain>
    </source>
</reference>
<dbReference type="AlphaFoldDB" id="A0A545VNQ2"/>
<dbReference type="OrthoDB" id="2331100at2759"/>
<dbReference type="PANTHER" id="PTHR34883:SF17">
    <property type="entry name" value="CUPREDOXIN"/>
    <property type="match status" value="1"/>
</dbReference>
<protein>
    <submittedName>
        <fullName evidence="2">Extracellular serine-rich protein</fullName>
    </submittedName>
</protein>
<dbReference type="InterPro" id="IPR008972">
    <property type="entry name" value="Cupredoxin"/>
</dbReference>
<keyword evidence="1" id="KW-0732">Signal</keyword>
<dbReference type="InterPro" id="IPR052953">
    <property type="entry name" value="Ser-rich/MCO-related"/>
</dbReference>